<protein>
    <submittedName>
        <fullName evidence="1">Uncharacterized protein</fullName>
    </submittedName>
</protein>
<dbReference type="AlphaFoldDB" id="A0A5C6NFX1"/>
<gene>
    <name evidence="1" type="ORF">D4764_22G0005670</name>
</gene>
<sequence>MLKTVLQDDTVCVCATYVKTLVDDLIWAMLQAQRSSTKEQKHQSHQYNKRAKGLPLSVGDQVVVANKGAGEKRKLADKWEPVVYTVVASKPALHIYRIRDTDGNERVVHRNLLLEVDFLPLDVALDGAAEPVDSLAGVASGPDLHEAKMGPSLAGSGTSSSISECTSAWAQQLPPPVSECDAEGGFPDVSVPQHSRPLPCCPYRVT</sequence>
<comment type="caution">
    <text evidence="1">The sequence shown here is derived from an EMBL/GenBank/DDBJ whole genome shotgun (WGS) entry which is preliminary data.</text>
</comment>
<evidence type="ECO:0000313" key="2">
    <source>
        <dbReference type="Proteomes" id="UP000324091"/>
    </source>
</evidence>
<accession>A0A5C6NFX1</accession>
<proteinExistence type="predicted"/>
<name>A0A5C6NFX1_9TELE</name>
<organism evidence="1 2">
    <name type="scientific">Takifugu flavidus</name>
    <name type="common">sansaifugu</name>
    <dbReference type="NCBI Taxonomy" id="433684"/>
    <lineage>
        <taxon>Eukaryota</taxon>
        <taxon>Metazoa</taxon>
        <taxon>Chordata</taxon>
        <taxon>Craniata</taxon>
        <taxon>Vertebrata</taxon>
        <taxon>Euteleostomi</taxon>
        <taxon>Actinopterygii</taxon>
        <taxon>Neopterygii</taxon>
        <taxon>Teleostei</taxon>
        <taxon>Neoteleostei</taxon>
        <taxon>Acanthomorphata</taxon>
        <taxon>Eupercaria</taxon>
        <taxon>Tetraodontiformes</taxon>
        <taxon>Tetradontoidea</taxon>
        <taxon>Tetraodontidae</taxon>
        <taxon>Takifugu</taxon>
    </lineage>
</organism>
<reference evidence="1 2" key="1">
    <citation type="submission" date="2019-04" db="EMBL/GenBank/DDBJ databases">
        <title>Chromosome genome assembly for Takifugu flavidus.</title>
        <authorList>
            <person name="Xiao S."/>
        </authorList>
    </citation>
    <scope>NUCLEOTIDE SEQUENCE [LARGE SCALE GENOMIC DNA]</scope>
    <source>
        <strain evidence="1">HTHZ2018</strain>
        <tissue evidence="1">Muscle</tissue>
    </source>
</reference>
<dbReference type="Proteomes" id="UP000324091">
    <property type="component" value="Chromosome 22"/>
</dbReference>
<evidence type="ECO:0000313" key="1">
    <source>
        <dbReference type="EMBL" id="TWW64920.1"/>
    </source>
</evidence>
<keyword evidence="2" id="KW-1185">Reference proteome</keyword>
<dbReference type="EMBL" id="RHFK02000015">
    <property type="protein sequence ID" value="TWW64920.1"/>
    <property type="molecule type" value="Genomic_DNA"/>
</dbReference>